<dbReference type="InterPro" id="IPR016186">
    <property type="entry name" value="C-type_lectin-like/link_sf"/>
</dbReference>
<keyword evidence="7" id="KW-1185">Reference proteome</keyword>
<feature type="compositionally biased region" description="Low complexity" evidence="4">
    <location>
        <begin position="647"/>
        <end position="660"/>
    </location>
</feature>
<comment type="subcellular location">
    <subcellularLocation>
        <location evidence="1">Secreted</location>
    </subcellularLocation>
</comment>
<dbReference type="PANTHER" id="PTHR37456:SF6">
    <property type="entry name" value="COLLAGEN ALPHA-1(XXIII) CHAIN-LIKE ISOFORM X2"/>
    <property type="match status" value="1"/>
</dbReference>
<dbReference type="Gene3D" id="3.10.100.10">
    <property type="entry name" value="Mannose-Binding Protein A, subunit A"/>
    <property type="match status" value="1"/>
</dbReference>
<evidence type="ECO:0000313" key="6">
    <source>
        <dbReference type="EMBL" id="CAH4028825.1"/>
    </source>
</evidence>
<feature type="compositionally biased region" description="Basic and acidic residues" evidence="4">
    <location>
        <begin position="635"/>
        <end position="644"/>
    </location>
</feature>
<feature type="compositionally biased region" description="Low complexity" evidence="4">
    <location>
        <begin position="703"/>
        <end position="714"/>
    </location>
</feature>
<feature type="compositionally biased region" description="Pro residues" evidence="4">
    <location>
        <begin position="805"/>
        <end position="816"/>
    </location>
</feature>
<gene>
    <name evidence="6" type="ORF">PIBRA_LOCUS5625</name>
</gene>
<evidence type="ECO:0000256" key="2">
    <source>
        <dbReference type="ARBA" id="ARBA00022737"/>
    </source>
</evidence>
<dbReference type="GO" id="GO:0005581">
    <property type="term" value="C:collagen trimer"/>
    <property type="evidence" value="ECO:0007669"/>
    <property type="project" value="UniProtKB-KW"/>
</dbReference>
<evidence type="ECO:0000259" key="5">
    <source>
        <dbReference type="SMART" id="SM00210"/>
    </source>
</evidence>
<dbReference type="SUPFAM" id="SSF56436">
    <property type="entry name" value="C-type lectin-like"/>
    <property type="match status" value="1"/>
</dbReference>
<dbReference type="PANTHER" id="PTHR37456">
    <property type="entry name" value="SI:CH211-266K2.1"/>
    <property type="match status" value="1"/>
</dbReference>
<feature type="compositionally biased region" description="Basic and acidic residues" evidence="4">
    <location>
        <begin position="428"/>
        <end position="440"/>
    </location>
</feature>
<dbReference type="Proteomes" id="UP001152562">
    <property type="component" value="Unassembled WGS sequence"/>
</dbReference>
<accession>A0A9P0XAC5</accession>
<dbReference type="SUPFAM" id="SSF49899">
    <property type="entry name" value="Concanavalin A-like lectins/glucanases"/>
    <property type="match status" value="1"/>
</dbReference>
<dbReference type="Pfam" id="PF01391">
    <property type="entry name" value="Collagen"/>
    <property type="match status" value="4"/>
</dbReference>
<feature type="compositionally biased region" description="Gly residues" evidence="4">
    <location>
        <begin position="485"/>
        <end position="495"/>
    </location>
</feature>
<evidence type="ECO:0000256" key="4">
    <source>
        <dbReference type="SAM" id="MobiDB-lite"/>
    </source>
</evidence>
<feature type="region of interest" description="Disordered" evidence="4">
    <location>
        <begin position="318"/>
        <end position="359"/>
    </location>
</feature>
<feature type="region of interest" description="Disordered" evidence="4">
    <location>
        <begin position="609"/>
        <end position="868"/>
    </location>
</feature>
<dbReference type="InterPro" id="IPR050938">
    <property type="entry name" value="Collagen_Structural_Proteins"/>
</dbReference>
<feature type="region of interest" description="Disordered" evidence="4">
    <location>
        <begin position="389"/>
        <end position="595"/>
    </location>
</feature>
<feature type="compositionally biased region" description="Low complexity" evidence="4">
    <location>
        <begin position="738"/>
        <end position="750"/>
    </location>
</feature>
<feature type="domain" description="Thrombospondin-like N-terminal" evidence="5">
    <location>
        <begin position="63"/>
        <end position="254"/>
    </location>
</feature>
<feature type="compositionally biased region" description="Basic and acidic residues" evidence="4">
    <location>
        <begin position="542"/>
        <end position="551"/>
    </location>
</feature>
<dbReference type="InterPro" id="IPR016187">
    <property type="entry name" value="CTDL_fold"/>
</dbReference>
<comment type="caution">
    <text evidence="6">The sequence shown here is derived from an EMBL/GenBank/DDBJ whole genome shotgun (WGS) entry which is preliminary data.</text>
</comment>
<proteinExistence type="predicted"/>
<dbReference type="InterPro" id="IPR045463">
    <property type="entry name" value="XV/XVIII_trimerization_dom"/>
</dbReference>
<evidence type="ECO:0000256" key="3">
    <source>
        <dbReference type="ARBA" id="ARBA00023119"/>
    </source>
</evidence>
<protein>
    <recommendedName>
        <fullName evidence="5">Thrombospondin-like N-terminal domain-containing protein</fullName>
    </recommendedName>
</protein>
<feature type="compositionally biased region" description="Pro residues" evidence="4">
    <location>
        <begin position="337"/>
        <end position="347"/>
    </location>
</feature>
<feature type="compositionally biased region" description="Low complexity" evidence="4">
    <location>
        <begin position="403"/>
        <end position="419"/>
    </location>
</feature>
<dbReference type="InterPro" id="IPR010515">
    <property type="entry name" value="Collagenase_NC10/endostatin"/>
</dbReference>
<dbReference type="InterPro" id="IPR013320">
    <property type="entry name" value="ConA-like_dom_sf"/>
</dbReference>
<dbReference type="Gene3D" id="3.40.1620.70">
    <property type="match status" value="1"/>
</dbReference>
<keyword evidence="2" id="KW-0677">Repeat</keyword>
<reference evidence="6" key="1">
    <citation type="submission" date="2022-05" db="EMBL/GenBank/DDBJ databases">
        <authorList>
            <person name="Okamura Y."/>
        </authorList>
    </citation>
    <scope>NUCLEOTIDE SEQUENCE</scope>
</reference>
<feature type="compositionally biased region" description="Basic and acidic residues" evidence="4">
    <location>
        <begin position="569"/>
        <end position="578"/>
    </location>
</feature>
<sequence length="1172" mass="122670">MLLSIQAAYGQDSFEVNYGSYMRLFMSTKHFSRLLCLSLLLHSTYSFGNEGLFSSKYPNDIPEYDLLHAIGVPFSNPKTQYFDEGLDGFPAYGLKPGSDIKSPYRLFMPEKLYAEFSITATVRPANKDGGFLFSVVNPLETVVQLGVQLIPSGPGLTNISLLYTDANIYALSQTIASFVVPSFSKKWTRFALRVTNDNVTLFLNCLEFDTVVVKRNPQELVFDSASTLYVGQAGPLISGAFHGAFQELKLFGSPSQAEVQCVNTFEDIGKGGEGDEIYIDNSLVDQEDGDVEGSGRYGTIPPFPPPPPGLNGYAPILRGEKGERGPRGLPGESIRGPPGPPGPPGLPGIPGTAMVESSGDDQIFGENYASIGQCGCNSSTLMALLELAPELRGPPGPPGVTGAEGRIGPPGIPGQMGPTGERGPIGPRGEKGDRGDEGPRGPEGITGPKGEPGVDGRPGTAGPPGPPGSPGSSDYGNFEESLLGAYGGGGVGRPGAPGPKGDAGQSGPAGLQGERGFAGAKGERGLPGQSGFKGDRGYPGPKGDRGVKGDRGGPGLDGRPGLPGANGRFGEKGEKGERGSPGPPGPPSTPVAGFTTEDSEFLSTGRVVAGLQGEKGEKGEKGDPGKDGIPGFPGKDGKSGERGDIGPSGMPGMSGPPGASGLKGERGERGPPGPVSITSGGSDIITVKGEKGDLGPRGRRGRSGPQGPRGLQGPPGVPGPPGKAGDKGEIGLPGWMGRPGTFGPPGNTGPKGEKGDPGVNILDVSMFKGEKGDRGDNGYPGPKGIQGPPGPPGIAPKSDVVQYVPGPPGPPGPPGSPGLAIVGPKGEPGLSYIEEGPIHGSTKFFGRPGRDNFESRSHHADESSKTVPGASVFRTTEEMMRLASSSPVGALAYVMEEQVLFLKVNTGWQYVLLGSVVSQAAPLTTTHSPVTPPMPAASLVHRGPISNLVDSPVLAPVGPSLRLAALNEPLSGNMHGVRRADYACYRQARRSGLKGTFRAFLTSRIQNLDSTVRYADRHLPVVNIMGEVLFKSFSDIFDGNGGFIAGTPRIYSFSGKNIMMDSNWPQKLIWHGSHASGERALDTFCEEWQNGEPTSRGMAASLYSHKLLSQERYSCNNHFAVLCIEATAHLNSRRKRSIFRYNSTHDDEDYLYNAEEYQELLNDIFAQPFRED</sequence>
<name>A0A9P0XAC5_PIEBR</name>
<dbReference type="Gene3D" id="2.60.120.200">
    <property type="match status" value="1"/>
</dbReference>
<dbReference type="EMBL" id="CALOZG010000005">
    <property type="protein sequence ID" value="CAH4028825.1"/>
    <property type="molecule type" value="Genomic_DNA"/>
</dbReference>
<feature type="compositionally biased region" description="Basic and acidic residues" evidence="4">
    <location>
        <begin position="848"/>
        <end position="864"/>
    </location>
</feature>
<dbReference type="GO" id="GO:0005576">
    <property type="term" value="C:extracellular region"/>
    <property type="evidence" value="ECO:0007669"/>
    <property type="project" value="UniProtKB-SubCell"/>
</dbReference>
<dbReference type="SMART" id="SM00210">
    <property type="entry name" value="TSPN"/>
    <property type="match status" value="1"/>
</dbReference>
<evidence type="ECO:0000256" key="1">
    <source>
        <dbReference type="ARBA" id="ARBA00004613"/>
    </source>
</evidence>
<dbReference type="Pfam" id="PF06482">
    <property type="entry name" value="Endostatin"/>
    <property type="match status" value="1"/>
</dbReference>
<keyword evidence="3" id="KW-0176">Collagen</keyword>
<evidence type="ECO:0000313" key="7">
    <source>
        <dbReference type="Proteomes" id="UP001152562"/>
    </source>
</evidence>
<dbReference type="InterPro" id="IPR048287">
    <property type="entry name" value="TSPN-like_N"/>
</dbReference>
<dbReference type="InterPro" id="IPR008160">
    <property type="entry name" value="Collagen"/>
</dbReference>
<dbReference type="AlphaFoldDB" id="A0A9P0XAC5"/>
<dbReference type="Pfam" id="PF20010">
    <property type="entry name" value="Collagen_trimer"/>
    <property type="match status" value="1"/>
</dbReference>
<feature type="compositionally biased region" description="Basic and acidic residues" evidence="4">
    <location>
        <begin position="614"/>
        <end position="626"/>
    </location>
</feature>
<organism evidence="6 7">
    <name type="scientific">Pieris brassicae</name>
    <name type="common">White butterfly</name>
    <name type="synonym">Large white butterfly</name>
    <dbReference type="NCBI Taxonomy" id="7116"/>
    <lineage>
        <taxon>Eukaryota</taxon>
        <taxon>Metazoa</taxon>
        <taxon>Ecdysozoa</taxon>
        <taxon>Arthropoda</taxon>
        <taxon>Hexapoda</taxon>
        <taxon>Insecta</taxon>
        <taxon>Pterygota</taxon>
        <taxon>Neoptera</taxon>
        <taxon>Endopterygota</taxon>
        <taxon>Lepidoptera</taxon>
        <taxon>Glossata</taxon>
        <taxon>Ditrysia</taxon>
        <taxon>Papilionoidea</taxon>
        <taxon>Pieridae</taxon>
        <taxon>Pierinae</taxon>
        <taxon>Pieris</taxon>
    </lineage>
</organism>